<dbReference type="GeneID" id="54279404"/>
<gene>
    <name evidence="1" type="ORF">BU24DRAFT_216686</name>
</gene>
<keyword evidence="2" id="KW-1185">Reference proteome</keyword>
<organism evidence="1 2">
    <name type="scientific">Aaosphaeria arxii CBS 175.79</name>
    <dbReference type="NCBI Taxonomy" id="1450172"/>
    <lineage>
        <taxon>Eukaryota</taxon>
        <taxon>Fungi</taxon>
        <taxon>Dikarya</taxon>
        <taxon>Ascomycota</taxon>
        <taxon>Pezizomycotina</taxon>
        <taxon>Dothideomycetes</taxon>
        <taxon>Pleosporomycetidae</taxon>
        <taxon>Pleosporales</taxon>
        <taxon>Pleosporales incertae sedis</taxon>
        <taxon>Aaosphaeria</taxon>
    </lineage>
</organism>
<dbReference type="AlphaFoldDB" id="A0A6A5XNR8"/>
<dbReference type="RefSeq" id="XP_033382922.1">
    <property type="nucleotide sequence ID" value="XM_033522007.1"/>
</dbReference>
<dbReference type="Proteomes" id="UP000799778">
    <property type="component" value="Unassembled WGS sequence"/>
</dbReference>
<evidence type="ECO:0000313" key="1">
    <source>
        <dbReference type="EMBL" id="KAF2014583.1"/>
    </source>
</evidence>
<accession>A0A6A5XNR8</accession>
<protein>
    <submittedName>
        <fullName evidence="1">Uncharacterized protein</fullName>
    </submittedName>
</protein>
<sequence length="169" mass="19137">MMSIAMVETDEIAIATNKCSATGSSRTMYLASFNSNASFSVREAICSTQFPHILTHQSLDHRDVEVISNFLHDRRTPDVRPKLYKLPILFDRPVSSPATASVVLRWLKLWLHLVFRRTDRVCGGLDSGTRLHGTVRNLEGLPSECDISVLPCQTIIAQRFPRMRYVQFS</sequence>
<name>A0A6A5XNR8_9PLEO</name>
<reference evidence="1" key="1">
    <citation type="journal article" date="2020" name="Stud. Mycol.">
        <title>101 Dothideomycetes genomes: a test case for predicting lifestyles and emergence of pathogens.</title>
        <authorList>
            <person name="Haridas S."/>
            <person name="Albert R."/>
            <person name="Binder M."/>
            <person name="Bloem J."/>
            <person name="Labutti K."/>
            <person name="Salamov A."/>
            <person name="Andreopoulos B."/>
            <person name="Baker S."/>
            <person name="Barry K."/>
            <person name="Bills G."/>
            <person name="Bluhm B."/>
            <person name="Cannon C."/>
            <person name="Castanera R."/>
            <person name="Culley D."/>
            <person name="Daum C."/>
            <person name="Ezra D."/>
            <person name="Gonzalez J."/>
            <person name="Henrissat B."/>
            <person name="Kuo A."/>
            <person name="Liang C."/>
            <person name="Lipzen A."/>
            <person name="Lutzoni F."/>
            <person name="Magnuson J."/>
            <person name="Mondo S."/>
            <person name="Nolan M."/>
            <person name="Ohm R."/>
            <person name="Pangilinan J."/>
            <person name="Park H.-J."/>
            <person name="Ramirez L."/>
            <person name="Alfaro M."/>
            <person name="Sun H."/>
            <person name="Tritt A."/>
            <person name="Yoshinaga Y."/>
            <person name="Zwiers L.-H."/>
            <person name="Turgeon B."/>
            <person name="Goodwin S."/>
            <person name="Spatafora J."/>
            <person name="Crous P."/>
            <person name="Grigoriev I."/>
        </authorList>
    </citation>
    <scope>NUCLEOTIDE SEQUENCE</scope>
    <source>
        <strain evidence="1">CBS 175.79</strain>
    </source>
</reference>
<dbReference type="EMBL" id="ML978070">
    <property type="protein sequence ID" value="KAF2014583.1"/>
    <property type="molecule type" value="Genomic_DNA"/>
</dbReference>
<evidence type="ECO:0000313" key="2">
    <source>
        <dbReference type="Proteomes" id="UP000799778"/>
    </source>
</evidence>
<proteinExistence type="predicted"/>